<reference evidence="2 3" key="1">
    <citation type="submission" date="2024-01" db="EMBL/GenBank/DDBJ databases">
        <title>The genomes of 5 underutilized Papilionoideae crops provide insights into root nodulation and disease resistanc.</title>
        <authorList>
            <person name="Jiang F."/>
        </authorList>
    </citation>
    <scope>NUCLEOTIDE SEQUENCE [LARGE SCALE GENOMIC DNA]</scope>
    <source>
        <strain evidence="2">JINMINGXINNONG_FW02</strain>
        <tissue evidence="2">Leaves</tissue>
    </source>
</reference>
<dbReference type="Proteomes" id="UP001374584">
    <property type="component" value="Unassembled WGS sequence"/>
</dbReference>
<evidence type="ECO:0000313" key="2">
    <source>
        <dbReference type="EMBL" id="KAK7377607.1"/>
    </source>
</evidence>
<dbReference type="EMBL" id="JAYMYR010000002">
    <property type="protein sequence ID" value="KAK7377607.1"/>
    <property type="molecule type" value="Genomic_DNA"/>
</dbReference>
<feature type="region of interest" description="Disordered" evidence="1">
    <location>
        <begin position="1"/>
        <end position="46"/>
    </location>
</feature>
<organism evidence="2 3">
    <name type="scientific">Phaseolus coccineus</name>
    <name type="common">Scarlet runner bean</name>
    <name type="synonym">Phaseolus multiflorus</name>
    <dbReference type="NCBI Taxonomy" id="3886"/>
    <lineage>
        <taxon>Eukaryota</taxon>
        <taxon>Viridiplantae</taxon>
        <taxon>Streptophyta</taxon>
        <taxon>Embryophyta</taxon>
        <taxon>Tracheophyta</taxon>
        <taxon>Spermatophyta</taxon>
        <taxon>Magnoliopsida</taxon>
        <taxon>eudicotyledons</taxon>
        <taxon>Gunneridae</taxon>
        <taxon>Pentapetalae</taxon>
        <taxon>rosids</taxon>
        <taxon>fabids</taxon>
        <taxon>Fabales</taxon>
        <taxon>Fabaceae</taxon>
        <taxon>Papilionoideae</taxon>
        <taxon>50 kb inversion clade</taxon>
        <taxon>NPAAA clade</taxon>
        <taxon>indigoferoid/millettioid clade</taxon>
        <taxon>Phaseoleae</taxon>
        <taxon>Phaseolus</taxon>
    </lineage>
</organism>
<name>A0AAN9NRG9_PHACN</name>
<protein>
    <submittedName>
        <fullName evidence="2">Uncharacterized protein</fullName>
    </submittedName>
</protein>
<keyword evidence="3" id="KW-1185">Reference proteome</keyword>
<sequence length="68" mass="7416">MSQEPSSTPNLNVQAMSLSNPSNPSAHNQPKFLKPSENVSQEPQSTPNLNVVFSHLQLGGQFDFSFSN</sequence>
<dbReference type="AlphaFoldDB" id="A0AAN9NRG9"/>
<evidence type="ECO:0000256" key="1">
    <source>
        <dbReference type="SAM" id="MobiDB-lite"/>
    </source>
</evidence>
<evidence type="ECO:0000313" key="3">
    <source>
        <dbReference type="Proteomes" id="UP001374584"/>
    </source>
</evidence>
<feature type="compositionally biased region" description="Polar residues" evidence="1">
    <location>
        <begin position="37"/>
        <end position="46"/>
    </location>
</feature>
<feature type="compositionally biased region" description="Polar residues" evidence="1">
    <location>
        <begin position="1"/>
        <end position="28"/>
    </location>
</feature>
<proteinExistence type="predicted"/>
<accession>A0AAN9NRG9</accession>
<gene>
    <name evidence="2" type="ORF">VNO80_03035</name>
</gene>
<comment type="caution">
    <text evidence="2">The sequence shown here is derived from an EMBL/GenBank/DDBJ whole genome shotgun (WGS) entry which is preliminary data.</text>
</comment>